<name>A0A430M019_9HYPO</name>
<dbReference type="GO" id="GO:0005634">
    <property type="term" value="C:nucleus"/>
    <property type="evidence" value="ECO:0007669"/>
    <property type="project" value="UniProtKB-SubCell"/>
</dbReference>
<dbReference type="GO" id="GO:0000981">
    <property type="term" value="F:DNA-binding transcription factor activity, RNA polymerase II-specific"/>
    <property type="evidence" value="ECO:0007669"/>
    <property type="project" value="InterPro"/>
</dbReference>
<dbReference type="AlphaFoldDB" id="A0A430M019"/>
<evidence type="ECO:0000256" key="3">
    <source>
        <dbReference type="SAM" id="MobiDB-lite"/>
    </source>
</evidence>
<feature type="domain" description="Zn(2)-C6 fungal-type" evidence="4">
    <location>
        <begin position="21"/>
        <end position="51"/>
    </location>
</feature>
<sequence>MTAQHQQFSVNAVIHDMSSPACWTCRLRRKKCDRVRPICAACAGLDIDCHYSAVKPEWMDGGQKQDDMAKAIKAQVRQSTSSRHDKEFSVKVLPLGESSSSLQTPPSQDSLASATPVHATGQDETDDFLMTLYLDTVFPFLFPWYQPTSISGGRTWLLAILKGQLGIKYTALSISAYYFTLTLAKDASHTLRTPCEQHVWDTLALHMKTSLNIIRQDMDGLSKHAKADVFRQTHVLGGIVQLLIFETTMARGNDWNMHLTAALALFNDIFETHGIKDGQYDLGAVLRGMGQDWSFFEGAQLGFSVWTADQASFQFFSAFLIFADIISSVSLRNPPRLQRYHLSLIADSHPPSEFSDEKPQGICMEDYVGCPGWVLVTLGEVARLESLRHSAEPLQRAGTAEELRNQSIELEQMLEDGLVTISSSTTQTQNRVPVVEAWIHATILYLTIVVEGWDPSHPKILRSVQRILEIINTIPWQLSLRSIMWPFCVAGCLAAPEQEDMFRSVVSAMGPFQAFGTAKEALRLMERIWGLRNQLDKDSWSLCHCFEIDGVRFLLI</sequence>
<gene>
    <name evidence="5" type="ORF">BHE90_004155</name>
</gene>
<dbReference type="PANTHER" id="PTHR37534">
    <property type="entry name" value="TRANSCRIPTIONAL ACTIVATOR PROTEIN UGA3"/>
    <property type="match status" value="1"/>
</dbReference>
<feature type="region of interest" description="Disordered" evidence="3">
    <location>
        <begin position="97"/>
        <end position="117"/>
    </location>
</feature>
<dbReference type="Pfam" id="PF00172">
    <property type="entry name" value="Zn_clus"/>
    <property type="match status" value="1"/>
</dbReference>
<evidence type="ECO:0000313" key="5">
    <source>
        <dbReference type="EMBL" id="RTE81333.1"/>
    </source>
</evidence>
<dbReference type="GO" id="GO:0008270">
    <property type="term" value="F:zinc ion binding"/>
    <property type="evidence" value="ECO:0007669"/>
    <property type="project" value="InterPro"/>
</dbReference>
<dbReference type="Gene3D" id="4.10.240.10">
    <property type="entry name" value="Zn(2)-C6 fungal-type DNA-binding domain"/>
    <property type="match status" value="1"/>
</dbReference>
<comment type="caution">
    <text evidence="5">The sequence shown here is derived from an EMBL/GenBank/DDBJ whole genome shotgun (WGS) entry which is preliminary data.</text>
</comment>
<dbReference type="Proteomes" id="UP000287124">
    <property type="component" value="Unassembled WGS sequence"/>
</dbReference>
<dbReference type="InterPro" id="IPR001138">
    <property type="entry name" value="Zn2Cys6_DnaBD"/>
</dbReference>
<dbReference type="InterPro" id="IPR021858">
    <property type="entry name" value="Fun_TF"/>
</dbReference>
<organism evidence="5 6">
    <name type="scientific">Fusarium euwallaceae</name>
    <dbReference type="NCBI Taxonomy" id="1147111"/>
    <lineage>
        <taxon>Eukaryota</taxon>
        <taxon>Fungi</taxon>
        <taxon>Dikarya</taxon>
        <taxon>Ascomycota</taxon>
        <taxon>Pezizomycotina</taxon>
        <taxon>Sordariomycetes</taxon>
        <taxon>Hypocreomycetidae</taxon>
        <taxon>Hypocreales</taxon>
        <taxon>Nectriaceae</taxon>
        <taxon>Fusarium</taxon>
        <taxon>Fusarium solani species complex</taxon>
    </lineage>
</organism>
<feature type="compositionally biased region" description="Polar residues" evidence="3">
    <location>
        <begin position="97"/>
        <end position="113"/>
    </location>
</feature>
<accession>A0A430M019</accession>
<dbReference type="SMART" id="SM00066">
    <property type="entry name" value="GAL4"/>
    <property type="match status" value="1"/>
</dbReference>
<dbReference type="InterPro" id="IPR036864">
    <property type="entry name" value="Zn2-C6_fun-type_DNA-bd_sf"/>
</dbReference>
<dbReference type="SUPFAM" id="SSF57701">
    <property type="entry name" value="Zn2/Cys6 DNA-binding domain"/>
    <property type="match status" value="1"/>
</dbReference>
<evidence type="ECO:0000256" key="1">
    <source>
        <dbReference type="ARBA" id="ARBA00004123"/>
    </source>
</evidence>
<keyword evidence="2" id="KW-0539">Nucleus</keyword>
<dbReference type="PROSITE" id="PS00463">
    <property type="entry name" value="ZN2_CY6_FUNGAL_1"/>
    <property type="match status" value="1"/>
</dbReference>
<keyword evidence="6" id="KW-1185">Reference proteome</keyword>
<dbReference type="Pfam" id="PF11951">
    <property type="entry name" value="Fungal_trans_2"/>
    <property type="match status" value="1"/>
</dbReference>
<proteinExistence type="predicted"/>
<dbReference type="PROSITE" id="PS50048">
    <property type="entry name" value="ZN2_CY6_FUNGAL_2"/>
    <property type="match status" value="1"/>
</dbReference>
<reference evidence="5 6" key="1">
    <citation type="submission" date="2017-06" db="EMBL/GenBank/DDBJ databases">
        <title>Comparative genomic analysis of Ambrosia Fusariam Clade fungi.</title>
        <authorList>
            <person name="Stajich J.E."/>
            <person name="Carrillo J."/>
            <person name="Kijimoto T."/>
            <person name="Eskalen A."/>
            <person name="O'Donnell K."/>
            <person name="Kasson M."/>
        </authorList>
    </citation>
    <scope>NUCLEOTIDE SEQUENCE [LARGE SCALE GENOMIC DNA]</scope>
    <source>
        <strain evidence="5 6">UCR1854</strain>
    </source>
</reference>
<dbReference type="CDD" id="cd00067">
    <property type="entry name" value="GAL4"/>
    <property type="match status" value="1"/>
</dbReference>
<comment type="subcellular location">
    <subcellularLocation>
        <location evidence="1">Nucleus</location>
    </subcellularLocation>
</comment>
<dbReference type="EMBL" id="MIKF01000042">
    <property type="protein sequence ID" value="RTE81333.1"/>
    <property type="molecule type" value="Genomic_DNA"/>
</dbReference>
<evidence type="ECO:0000313" key="6">
    <source>
        <dbReference type="Proteomes" id="UP000287124"/>
    </source>
</evidence>
<evidence type="ECO:0000256" key="2">
    <source>
        <dbReference type="ARBA" id="ARBA00023242"/>
    </source>
</evidence>
<dbReference type="PANTHER" id="PTHR37534:SF20">
    <property type="entry name" value="PRO1A C6 ZINK-FINGER PROTEIN"/>
    <property type="match status" value="1"/>
</dbReference>
<protein>
    <recommendedName>
        <fullName evidence="4">Zn(2)-C6 fungal-type domain-containing protein</fullName>
    </recommendedName>
</protein>
<evidence type="ECO:0000259" key="4">
    <source>
        <dbReference type="PROSITE" id="PS50048"/>
    </source>
</evidence>